<dbReference type="PROSITE" id="PS51670">
    <property type="entry name" value="SHKT"/>
    <property type="match status" value="1"/>
</dbReference>
<sequence>MSLQLRCAVLFCALVLLSCCCNAAEADRDGLFPGYKEEAVPDDACVDELPSVVCEDYHAARMCQTSYIRTACQKTCGACGGPATEQGRRLLL</sequence>
<protein>
    <recommendedName>
        <fullName evidence="2">ShKT domain-containing protein</fullName>
    </recommendedName>
</protein>
<dbReference type="EMBL" id="SIDB01000011">
    <property type="protein sequence ID" value="KAI3426460.1"/>
    <property type="molecule type" value="Genomic_DNA"/>
</dbReference>
<feature type="domain" description="ShKT" evidence="2">
    <location>
        <begin position="45"/>
        <end position="79"/>
    </location>
</feature>
<keyword evidence="1" id="KW-0732">Signal</keyword>
<comment type="caution">
    <text evidence="3">The sequence shown here is derived from an EMBL/GenBank/DDBJ whole genome shotgun (WGS) entry which is preliminary data.</text>
</comment>
<keyword evidence="4" id="KW-1185">Reference proteome</keyword>
<evidence type="ECO:0000313" key="4">
    <source>
        <dbReference type="Proteomes" id="UP001055712"/>
    </source>
</evidence>
<reference evidence="3" key="2">
    <citation type="submission" date="2020-11" db="EMBL/GenBank/DDBJ databases">
        <authorList>
            <person name="Cecchin M."/>
            <person name="Marcolungo L."/>
            <person name="Rossato M."/>
            <person name="Girolomoni L."/>
            <person name="Cosentino E."/>
            <person name="Cuine S."/>
            <person name="Li-Beisson Y."/>
            <person name="Delledonne M."/>
            <person name="Ballottari M."/>
        </authorList>
    </citation>
    <scope>NUCLEOTIDE SEQUENCE</scope>
    <source>
        <strain evidence="3">211/11P</strain>
        <tissue evidence="3">Whole cell</tissue>
    </source>
</reference>
<name>A0A9D4TIW7_CHLVU</name>
<dbReference type="AlphaFoldDB" id="A0A9D4TIW7"/>
<organism evidence="3 4">
    <name type="scientific">Chlorella vulgaris</name>
    <name type="common">Green alga</name>
    <dbReference type="NCBI Taxonomy" id="3077"/>
    <lineage>
        <taxon>Eukaryota</taxon>
        <taxon>Viridiplantae</taxon>
        <taxon>Chlorophyta</taxon>
        <taxon>core chlorophytes</taxon>
        <taxon>Trebouxiophyceae</taxon>
        <taxon>Chlorellales</taxon>
        <taxon>Chlorellaceae</taxon>
        <taxon>Chlorella clade</taxon>
        <taxon>Chlorella</taxon>
    </lineage>
</organism>
<dbReference type="InterPro" id="IPR003582">
    <property type="entry name" value="ShKT_dom"/>
</dbReference>
<dbReference type="PROSITE" id="PS51257">
    <property type="entry name" value="PROKAR_LIPOPROTEIN"/>
    <property type="match status" value="1"/>
</dbReference>
<dbReference type="OrthoDB" id="10439131at2759"/>
<feature type="chain" id="PRO_5038648106" description="ShKT domain-containing protein" evidence="1">
    <location>
        <begin position="27"/>
        <end position="92"/>
    </location>
</feature>
<dbReference type="SMART" id="SM00254">
    <property type="entry name" value="ShKT"/>
    <property type="match status" value="1"/>
</dbReference>
<gene>
    <name evidence="3" type="ORF">D9Q98_008827</name>
</gene>
<evidence type="ECO:0000259" key="2">
    <source>
        <dbReference type="PROSITE" id="PS51670"/>
    </source>
</evidence>
<evidence type="ECO:0000256" key="1">
    <source>
        <dbReference type="SAM" id="SignalP"/>
    </source>
</evidence>
<proteinExistence type="predicted"/>
<evidence type="ECO:0000313" key="3">
    <source>
        <dbReference type="EMBL" id="KAI3426460.1"/>
    </source>
</evidence>
<dbReference type="Proteomes" id="UP001055712">
    <property type="component" value="Unassembled WGS sequence"/>
</dbReference>
<feature type="signal peptide" evidence="1">
    <location>
        <begin position="1"/>
        <end position="26"/>
    </location>
</feature>
<reference evidence="3" key="1">
    <citation type="journal article" date="2019" name="Plant J.">
        <title>Chlorella vulgaris genome assembly and annotation reveals the molecular basis for metabolic acclimation to high light conditions.</title>
        <authorList>
            <person name="Cecchin M."/>
            <person name="Marcolungo L."/>
            <person name="Rossato M."/>
            <person name="Girolomoni L."/>
            <person name="Cosentino E."/>
            <person name="Cuine S."/>
            <person name="Li-Beisson Y."/>
            <person name="Delledonne M."/>
            <person name="Ballottari M."/>
        </authorList>
    </citation>
    <scope>NUCLEOTIDE SEQUENCE</scope>
    <source>
        <strain evidence="3">211/11P</strain>
    </source>
</reference>
<accession>A0A9D4TIW7</accession>